<keyword evidence="3" id="KW-1185">Reference proteome</keyword>
<dbReference type="PANTHER" id="PTHR33744">
    <property type="entry name" value="CARBOHYDRATE DIACID REGULATOR"/>
    <property type="match status" value="1"/>
</dbReference>
<dbReference type="InterPro" id="IPR025736">
    <property type="entry name" value="PucR_C-HTH_dom"/>
</dbReference>
<comment type="caution">
    <text evidence="2">The sequence shown here is derived from an EMBL/GenBank/DDBJ whole genome shotgun (WGS) entry which is preliminary data.</text>
</comment>
<dbReference type="Pfam" id="PF13556">
    <property type="entry name" value="HTH_30"/>
    <property type="match status" value="1"/>
</dbReference>
<dbReference type="InterPro" id="IPR042070">
    <property type="entry name" value="PucR_C-HTH_sf"/>
</dbReference>
<dbReference type="InterPro" id="IPR051448">
    <property type="entry name" value="CdaR-like_regulators"/>
</dbReference>
<evidence type="ECO:0000313" key="3">
    <source>
        <dbReference type="Proteomes" id="UP001596410"/>
    </source>
</evidence>
<reference evidence="3" key="1">
    <citation type="journal article" date="2019" name="Int. J. Syst. Evol. Microbiol.">
        <title>The Global Catalogue of Microorganisms (GCM) 10K type strain sequencing project: providing services to taxonomists for standard genome sequencing and annotation.</title>
        <authorList>
            <consortium name="The Broad Institute Genomics Platform"/>
            <consortium name="The Broad Institute Genome Sequencing Center for Infectious Disease"/>
            <person name="Wu L."/>
            <person name="Ma J."/>
        </authorList>
    </citation>
    <scope>NUCLEOTIDE SEQUENCE [LARGE SCALE GENOMIC DNA]</scope>
    <source>
        <strain evidence="3">CGMCC 4.1621</strain>
    </source>
</reference>
<dbReference type="EMBL" id="JBHSZV010000032">
    <property type="protein sequence ID" value="MFC7062658.1"/>
    <property type="molecule type" value="Genomic_DNA"/>
</dbReference>
<dbReference type="Proteomes" id="UP001596410">
    <property type="component" value="Unassembled WGS sequence"/>
</dbReference>
<evidence type="ECO:0000313" key="2">
    <source>
        <dbReference type="EMBL" id="MFC7062658.1"/>
    </source>
</evidence>
<dbReference type="PANTHER" id="PTHR33744:SF15">
    <property type="entry name" value="CARBOHYDRATE DIACID REGULATOR"/>
    <property type="match status" value="1"/>
</dbReference>
<organism evidence="2 3">
    <name type="scientific">Halobacillus seohaensis</name>
    <dbReference type="NCBI Taxonomy" id="447421"/>
    <lineage>
        <taxon>Bacteria</taxon>
        <taxon>Bacillati</taxon>
        <taxon>Bacillota</taxon>
        <taxon>Bacilli</taxon>
        <taxon>Bacillales</taxon>
        <taxon>Bacillaceae</taxon>
        <taxon>Halobacillus</taxon>
    </lineage>
</organism>
<evidence type="ECO:0000259" key="1">
    <source>
        <dbReference type="Pfam" id="PF13556"/>
    </source>
</evidence>
<sequence length="299" mass="35299">MSLINQLKLNYPSLIVIGPYDRLPTNSYKLFRTQDEQTIGIENDEINDREIHLLSTFLQPIDTHELKLTKQERLWKEFLEGKTNHLTLPENLNKVRFIFFSLSDSMLELDSFQEALQSLFPRKMPLIWRNDYEGIIIEEFLGEDQEPISFDNVIDVLISDFYTKMHFFISEDIHDLSKCQEKYNWSYKCFELSKKYQLGKVVEFQEVIPYVFINALSDQDLTSLQQSMLLEVEEDKELLRTIRVFLEAGSNTTLASKLLFMHRNSLQYRVDKFIEKTGVDVKQFDQAAIVYLLLLHSKL</sequence>
<name>A0ABW2EK28_9BACI</name>
<accession>A0ABW2EK28</accession>
<dbReference type="Gene3D" id="1.10.10.2840">
    <property type="entry name" value="PucR C-terminal helix-turn-helix domain"/>
    <property type="match status" value="1"/>
</dbReference>
<feature type="domain" description="PucR C-terminal helix-turn-helix" evidence="1">
    <location>
        <begin position="238"/>
        <end position="294"/>
    </location>
</feature>
<protein>
    <submittedName>
        <fullName evidence="2">PucR family transcriptional regulator</fullName>
    </submittedName>
</protein>
<gene>
    <name evidence="2" type="ORF">ACFQIC_12420</name>
</gene>
<proteinExistence type="predicted"/>
<dbReference type="RefSeq" id="WP_204709518.1">
    <property type="nucleotide sequence ID" value="NZ_JBHSZV010000032.1"/>
</dbReference>